<keyword evidence="1" id="KW-0812">Transmembrane</keyword>
<feature type="transmembrane region" description="Helical" evidence="1">
    <location>
        <begin position="80"/>
        <end position="106"/>
    </location>
</feature>
<keyword evidence="1" id="KW-0472">Membrane</keyword>
<organism evidence="2 3">
    <name type="scientific">Roseovarius aestuarii</name>
    <dbReference type="NCBI Taxonomy" id="475083"/>
    <lineage>
        <taxon>Bacteria</taxon>
        <taxon>Pseudomonadati</taxon>
        <taxon>Pseudomonadota</taxon>
        <taxon>Alphaproteobacteria</taxon>
        <taxon>Rhodobacterales</taxon>
        <taxon>Roseobacteraceae</taxon>
        <taxon>Roseovarius</taxon>
    </lineage>
</organism>
<evidence type="ECO:0000256" key="1">
    <source>
        <dbReference type="SAM" id="Phobius"/>
    </source>
</evidence>
<evidence type="ECO:0000313" key="3">
    <source>
        <dbReference type="Proteomes" id="UP000193224"/>
    </source>
</evidence>
<dbReference type="EMBL" id="FWXB01000010">
    <property type="protein sequence ID" value="SMC12901.1"/>
    <property type="molecule type" value="Genomic_DNA"/>
</dbReference>
<protein>
    <recommendedName>
        <fullName evidence="4">DUF2946 domain-containing protein</fullName>
    </recommendedName>
</protein>
<proteinExistence type="predicted"/>
<gene>
    <name evidence="2" type="ORF">ROA7745_02734</name>
</gene>
<evidence type="ECO:0000313" key="2">
    <source>
        <dbReference type="EMBL" id="SMC12901.1"/>
    </source>
</evidence>
<accession>A0A1X7BTB2</accession>
<dbReference type="Proteomes" id="UP000193224">
    <property type="component" value="Unassembled WGS sequence"/>
</dbReference>
<sequence>MAKCPPENQRAFICCREIGWLLWSVPTSPWSSPRSLAITRLWAFKQETRSARFESKPTIFCSVANVFWRRNLMLAKGLSMVCRAISLCKFCLIFVTMFAMVAIGFAHRAAQPSLSPELVAYVAAGGSLSDICGTAGDEGNAPLIDCEACRISDHLGMLGSGCHTVATSTPKVFIFGFVAKRIAESQGLDPARLVRAPPQA</sequence>
<evidence type="ECO:0008006" key="4">
    <source>
        <dbReference type="Google" id="ProtNLM"/>
    </source>
</evidence>
<name>A0A1X7BTB2_9RHOB</name>
<keyword evidence="3" id="KW-1185">Reference proteome</keyword>
<reference evidence="2 3" key="1">
    <citation type="submission" date="2017-03" db="EMBL/GenBank/DDBJ databases">
        <authorList>
            <person name="Afonso C.L."/>
            <person name="Miller P.J."/>
            <person name="Scott M.A."/>
            <person name="Spackman E."/>
            <person name="Goraichik I."/>
            <person name="Dimitrov K.M."/>
            <person name="Suarez D.L."/>
            <person name="Swayne D.E."/>
        </authorList>
    </citation>
    <scope>NUCLEOTIDE SEQUENCE [LARGE SCALE GENOMIC DNA]</scope>
    <source>
        <strain evidence="2 3">CECT 7745</strain>
    </source>
</reference>
<keyword evidence="1" id="KW-1133">Transmembrane helix</keyword>
<dbReference type="AlphaFoldDB" id="A0A1X7BTB2"/>